<proteinExistence type="predicted"/>
<evidence type="ECO:0000313" key="2">
    <source>
        <dbReference type="EMBL" id="CAG8816359.1"/>
    </source>
</evidence>
<comment type="caution">
    <text evidence="2">The sequence shown here is derived from an EMBL/GenBank/DDBJ whole genome shotgun (WGS) entry which is preliminary data.</text>
</comment>
<reference evidence="2 3" key="1">
    <citation type="submission" date="2021-06" db="EMBL/GenBank/DDBJ databases">
        <authorList>
            <person name="Kallberg Y."/>
            <person name="Tangrot J."/>
            <person name="Rosling A."/>
        </authorList>
    </citation>
    <scope>NUCLEOTIDE SEQUENCE [LARGE SCALE GENOMIC DNA]</scope>
    <source>
        <strain evidence="2 3">120-4 pot B 10/14</strain>
    </source>
</reference>
<feature type="region of interest" description="Disordered" evidence="1">
    <location>
        <begin position="69"/>
        <end position="117"/>
    </location>
</feature>
<feature type="compositionally biased region" description="Polar residues" evidence="1">
    <location>
        <begin position="103"/>
        <end position="117"/>
    </location>
</feature>
<dbReference type="Proteomes" id="UP000789901">
    <property type="component" value="Unassembled WGS sequence"/>
</dbReference>
<feature type="compositionally biased region" description="Basic and acidic residues" evidence="1">
    <location>
        <begin position="79"/>
        <end position="96"/>
    </location>
</feature>
<organism evidence="2 3">
    <name type="scientific">Gigaspora margarita</name>
    <dbReference type="NCBI Taxonomy" id="4874"/>
    <lineage>
        <taxon>Eukaryota</taxon>
        <taxon>Fungi</taxon>
        <taxon>Fungi incertae sedis</taxon>
        <taxon>Mucoromycota</taxon>
        <taxon>Glomeromycotina</taxon>
        <taxon>Glomeromycetes</taxon>
        <taxon>Diversisporales</taxon>
        <taxon>Gigasporaceae</taxon>
        <taxon>Gigaspora</taxon>
    </lineage>
</organism>
<gene>
    <name evidence="2" type="ORF">GMARGA_LOCUS26519</name>
</gene>
<sequence length="117" mass="13488">MDAGANAIKELQDFINGFINKYAPKKRRKSHSKKCKIQREKEEETTLSCSFSDKENFIEIENPVVYSKRGAPKKKRFKGSHELVSKKKSSAKEHSNAQKTRKQTQCQQYQNTGHNKA</sequence>
<feature type="non-terminal residue" evidence="2">
    <location>
        <position position="117"/>
    </location>
</feature>
<protein>
    <submittedName>
        <fullName evidence="2">28143_t:CDS:1</fullName>
    </submittedName>
</protein>
<keyword evidence="3" id="KW-1185">Reference proteome</keyword>
<dbReference type="EMBL" id="CAJVQB010031030">
    <property type="protein sequence ID" value="CAG8816359.1"/>
    <property type="molecule type" value="Genomic_DNA"/>
</dbReference>
<evidence type="ECO:0000313" key="3">
    <source>
        <dbReference type="Proteomes" id="UP000789901"/>
    </source>
</evidence>
<accession>A0ABN7W4G1</accession>
<name>A0ABN7W4G1_GIGMA</name>
<evidence type="ECO:0000256" key="1">
    <source>
        <dbReference type="SAM" id="MobiDB-lite"/>
    </source>
</evidence>